<accession>A0A2A3ZIT6</accession>
<evidence type="ECO:0000256" key="1">
    <source>
        <dbReference type="SAM" id="Phobius"/>
    </source>
</evidence>
<organism evidence="2 3">
    <name type="scientific">Brevibacterium aurantiacum</name>
    <dbReference type="NCBI Taxonomy" id="273384"/>
    <lineage>
        <taxon>Bacteria</taxon>
        <taxon>Bacillati</taxon>
        <taxon>Actinomycetota</taxon>
        <taxon>Actinomycetes</taxon>
        <taxon>Micrococcales</taxon>
        <taxon>Brevibacteriaceae</taxon>
        <taxon>Brevibacterium</taxon>
    </lineage>
</organism>
<comment type="caution">
    <text evidence="2">The sequence shown here is derived from an EMBL/GenBank/DDBJ whole genome shotgun (WGS) entry which is preliminary data.</text>
</comment>
<proteinExistence type="predicted"/>
<evidence type="ECO:0000313" key="2">
    <source>
        <dbReference type="EMBL" id="PCC51371.1"/>
    </source>
</evidence>
<dbReference type="Proteomes" id="UP000217720">
    <property type="component" value="Unassembled WGS sequence"/>
</dbReference>
<dbReference type="EMBL" id="NRGO01000004">
    <property type="protein sequence ID" value="PCC51371.1"/>
    <property type="molecule type" value="Genomic_DNA"/>
</dbReference>
<evidence type="ECO:0000313" key="3">
    <source>
        <dbReference type="Proteomes" id="UP000217720"/>
    </source>
</evidence>
<keyword evidence="1" id="KW-1133">Transmembrane helix</keyword>
<dbReference type="AlphaFoldDB" id="A0A2A3ZIT6"/>
<reference evidence="2 3" key="1">
    <citation type="journal article" date="2017" name="Elife">
        <title>Extensive horizontal gene transfer in cheese-associated bacteria.</title>
        <authorList>
            <person name="Bonham K.S."/>
            <person name="Wolfe B.E."/>
            <person name="Dutton R.J."/>
        </authorList>
    </citation>
    <scope>NUCLEOTIDE SEQUENCE [LARGE SCALE GENOMIC DNA]</scope>
    <source>
        <strain evidence="2 3">900_6</strain>
    </source>
</reference>
<keyword evidence="1" id="KW-0812">Transmembrane</keyword>
<sequence>MLGCMVNEWIAVLAAATGAGGAIFAQIFGSIFTARREAKRLKWEKETKQLEWNFKRAERFLDLKRELYSRYLSLTYKPISDLSLKLNEEFRAGEYQTLDVKATEYIDELDDLRWNLQLIAPGSISSGAEVVYAAIFATTVVYYRPDEYSQEHRKKAANDTLDSWQEMKHLMRSDLDSTPDALEAQELFQREIRAGKDRVAKDHVQSKSKFTEDLDMKIDKLRDGPDFFPQIYPHAEGRKRAD</sequence>
<protein>
    <submittedName>
        <fullName evidence="2">Uncharacterized protein</fullName>
    </submittedName>
</protein>
<keyword evidence="1" id="KW-0472">Membrane</keyword>
<gene>
    <name evidence="2" type="ORF">CIK62_02335</name>
</gene>
<feature type="transmembrane region" description="Helical" evidence="1">
    <location>
        <begin position="12"/>
        <end position="34"/>
    </location>
</feature>
<name>A0A2A3ZIT6_BREAU</name>